<organism evidence="1 2">
    <name type="scientific">Nocardia rhizosphaerihabitans</name>
    <dbReference type="NCBI Taxonomy" id="1691570"/>
    <lineage>
        <taxon>Bacteria</taxon>
        <taxon>Bacillati</taxon>
        <taxon>Actinomycetota</taxon>
        <taxon>Actinomycetes</taxon>
        <taxon>Mycobacteriales</taxon>
        <taxon>Nocardiaceae</taxon>
        <taxon>Nocardia</taxon>
    </lineage>
</organism>
<dbReference type="EMBL" id="BMNE01000009">
    <property type="protein sequence ID" value="GGN95600.1"/>
    <property type="molecule type" value="Genomic_DNA"/>
</dbReference>
<keyword evidence="2" id="KW-1185">Reference proteome</keyword>
<evidence type="ECO:0000313" key="1">
    <source>
        <dbReference type="EMBL" id="GGN95600.1"/>
    </source>
</evidence>
<dbReference type="Proteomes" id="UP000658127">
    <property type="component" value="Unassembled WGS sequence"/>
</dbReference>
<reference evidence="2" key="1">
    <citation type="journal article" date="2019" name="Int. J. Syst. Evol. Microbiol.">
        <title>The Global Catalogue of Microorganisms (GCM) 10K type strain sequencing project: providing services to taxonomists for standard genome sequencing and annotation.</title>
        <authorList>
            <consortium name="The Broad Institute Genomics Platform"/>
            <consortium name="The Broad Institute Genome Sequencing Center for Infectious Disease"/>
            <person name="Wu L."/>
            <person name="Ma J."/>
        </authorList>
    </citation>
    <scope>NUCLEOTIDE SEQUENCE [LARGE SCALE GENOMIC DNA]</scope>
    <source>
        <strain evidence="2">CGMCC 4.7329</strain>
    </source>
</reference>
<protein>
    <submittedName>
        <fullName evidence="1">Uncharacterized protein</fullName>
    </submittedName>
</protein>
<comment type="caution">
    <text evidence="1">The sequence shown here is derived from an EMBL/GenBank/DDBJ whole genome shotgun (WGS) entry which is preliminary data.</text>
</comment>
<gene>
    <name evidence="1" type="ORF">GCM10011610_59760</name>
</gene>
<name>A0ABQ2KWR2_9NOCA</name>
<evidence type="ECO:0000313" key="2">
    <source>
        <dbReference type="Proteomes" id="UP000658127"/>
    </source>
</evidence>
<proteinExistence type="predicted"/>
<sequence length="201" mass="22226">MDSRLCDCSQKHGGELRSAAPSSKVGTWEYQSHTPCGLIVAETASSGIDIGVGMSAVFESHHGWVVDIVADGIDLIGWRAMCSCGRWYGQPWQRSALPDGHVPAERRLHCPGGHLDPALTRLVLEEWECHHFEMQALMPVRLAFQDSESARQRLVEAVRFVRSTGASWESIGQVIGTESAEVAEQRFGVGPWRDTVSQLEW</sequence>
<accession>A0ABQ2KWR2</accession>